<comment type="caution">
    <text evidence="1">The sequence shown here is derived from an EMBL/GenBank/DDBJ whole genome shotgun (WGS) entry which is preliminary data.</text>
</comment>
<dbReference type="AlphaFoldDB" id="A0A836CAZ8"/>
<dbReference type="Proteomes" id="UP000664859">
    <property type="component" value="Unassembled WGS sequence"/>
</dbReference>
<keyword evidence="2" id="KW-1185">Reference proteome</keyword>
<dbReference type="OrthoDB" id="45365at2759"/>
<proteinExistence type="predicted"/>
<gene>
    <name evidence="1" type="ORF">JKP88DRAFT_247714</name>
</gene>
<name>A0A836CAZ8_9STRA</name>
<evidence type="ECO:0000313" key="2">
    <source>
        <dbReference type="Proteomes" id="UP000664859"/>
    </source>
</evidence>
<organism evidence="1 2">
    <name type="scientific">Tribonema minus</name>
    <dbReference type="NCBI Taxonomy" id="303371"/>
    <lineage>
        <taxon>Eukaryota</taxon>
        <taxon>Sar</taxon>
        <taxon>Stramenopiles</taxon>
        <taxon>Ochrophyta</taxon>
        <taxon>PX clade</taxon>
        <taxon>Xanthophyceae</taxon>
        <taxon>Tribonematales</taxon>
        <taxon>Tribonemataceae</taxon>
        <taxon>Tribonema</taxon>
    </lineage>
</organism>
<dbReference type="EMBL" id="JAFCMP010000501">
    <property type="protein sequence ID" value="KAG5179079.1"/>
    <property type="molecule type" value="Genomic_DNA"/>
</dbReference>
<evidence type="ECO:0000313" key="1">
    <source>
        <dbReference type="EMBL" id="KAG5179079.1"/>
    </source>
</evidence>
<sequence>MSSSGVLQARLRRWTSPERPVRIYLKMEDDQETAAFEDVLWATYHNRLPDAEKMTVVRALSIAQTADKYVVERVMSMCAAWLGEQGGFSWDEMLAVCSAPFGIRERYPVTVQERVMSTLVEQLGDLELSMIAPEQKKELLALPQPALFTLLRSDALAVAAESTVAVVALGWALHRGK</sequence>
<accession>A0A836CAZ8</accession>
<reference evidence="1" key="1">
    <citation type="submission" date="2021-02" db="EMBL/GenBank/DDBJ databases">
        <title>First Annotated Genome of the Yellow-green Alga Tribonema minus.</title>
        <authorList>
            <person name="Mahan K.M."/>
        </authorList>
    </citation>
    <scope>NUCLEOTIDE SEQUENCE</scope>
    <source>
        <strain evidence="1">UTEX B ZZ1240</strain>
    </source>
</reference>
<protein>
    <submittedName>
        <fullName evidence="1">Uncharacterized protein</fullName>
    </submittedName>
</protein>